<evidence type="ECO:0000313" key="9">
    <source>
        <dbReference type="Proteomes" id="UP001321543"/>
    </source>
</evidence>
<evidence type="ECO:0000256" key="3">
    <source>
        <dbReference type="ARBA" id="ARBA00022475"/>
    </source>
</evidence>
<comment type="subcellular location">
    <subcellularLocation>
        <location evidence="1">Cell membrane</location>
        <topology evidence="1">Peripheral membrane protein</topology>
        <orientation evidence="1">Cytoplasmic side</orientation>
    </subcellularLocation>
</comment>
<reference evidence="9" key="1">
    <citation type="journal article" date="2019" name="Int. J. Syst. Evol. Microbiol.">
        <title>The Global Catalogue of Microorganisms (GCM) 10K type strain sequencing project: providing services to taxonomists for standard genome sequencing and annotation.</title>
        <authorList>
            <consortium name="The Broad Institute Genomics Platform"/>
            <consortium name="The Broad Institute Genome Sequencing Center for Infectious Disease"/>
            <person name="Wu L."/>
            <person name="Ma J."/>
        </authorList>
    </citation>
    <scope>NUCLEOTIDE SEQUENCE [LARGE SCALE GENOMIC DNA]</scope>
    <source>
        <strain evidence="9">NBRC 106310</strain>
    </source>
</reference>
<protein>
    <recommendedName>
        <fullName evidence="7">Flagellar motor switch protein FliN-like C-terminal domain-containing protein</fullName>
    </recommendedName>
</protein>
<dbReference type="SUPFAM" id="SSF101801">
    <property type="entry name" value="Surface presentation of antigens (SPOA)"/>
    <property type="match status" value="1"/>
</dbReference>
<gene>
    <name evidence="8" type="ORF">GCM10025863_18120</name>
</gene>
<evidence type="ECO:0000256" key="6">
    <source>
        <dbReference type="ARBA" id="ARBA00023136"/>
    </source>
</evidence>
<keyword evidence="9" id="KW-1185">Reference proteome</keyword>
<keyword evidence="5" id="KW-0283">Flagellar rotation</keyword>
<keyword evidence="6" id="KW-0472">Membrane</keyword>
<evidence type="ECO:0000256" key="1">
    <source>
        <dbReference type="ARBA" id="ARBA00004413"/>
    </source>
</evidence>
<organism evidence="8 9">
    <name type="scientific">Microbacterium suwonense</name>
    <dbReference type="NCBI Taxonomy" id="683047"/>
    <lineage>
        <taxon>Bacteria</taxon>
        <taxon>Bacillati</taxon>
        <taxon>Actinomycetota</taxon>
        <taxon>Actinomycetes</taxon>
        <taxon>Micrococcales</taxon>
        <taxon>Microbacteriaceae</taxon>
        <taxon>Microbacterium</taxon>
    </lineage>
</organism>
<accession>A0ABM8FU57</accession>
<dbReference type="InterPro" id="IPR001543">
    <property type="entry name" value="FliN-like_C"/>
</dbReference>
<dbReference type="InterPro" id="IPR012826">
    <property type="entry name" value="FliN"/>
</dbReference>
<dbReference type="PANTHER" id="PTHR43484">
    <property type="match status" value="1"/>
</dbReference>
<sequence length="219" mass="22566">MTSTIAYESAVAAALASRLPTAATATAVASQASGDTGDAVIVSFVGEASAQLAVQVLEIDALVDGQADAPLVERLHGALEAAVGALGAGRLDEAIVGDASSVFSHPAAQVFDLQDQDGRVIGRLAVRVTRSPVAAPATSRRLQRIAGVEMDLTVEIGRTRMAVRDVLGLEPGRIVELDRSAGAPADVLLNGRVIAHGEIVVVDQDYAVRITRILENAEA</sequence>
<dbReference type="Proteomes" id="UP001321543">
    <property type="component" value="Chromosome"/>
</dbReference>
<dbReference type="InterPro" id="IPR036429">
    <property type="entry name" value="SpoA-like_sf"/>
</dbReference>
<dbReference type="InterPro" id="IPR001172">
    <property type="entry name" value="FliN_T3SS_HrcQb"/>
</dbReference>
<evidence type="ECO:0000259" key="7">
    <source>
        <dbReference type="Pfam" id="PF01052"/>
    </source>
</evidence>
<keyword evidence="3" id="KW-1003">Cell membrane</keyword>
<dbReference type="Gene3D" id="2.30.330.10">
    <property type="entry name" value="SpoA-like"/>
    <property type="match status" value="1"/>
</dbReference>
<keyword evidence="4" id="KW-0145">Chemotaxis</keyword>
<evidence type="ECO:0000256" key="5">
    <source>
        <dbReference type="ARBA" id="ARBA00022779"/>
    </source>
</evidence>
<comment type="similarity">
    <text evidence="2">Belongs to the FliN/MopA/SpaO family.</text>
</comment>
<dbReference type="RefSeq" id="WP_286299162.1">
    <property type="nucleotide sequence ID" value="NZ_AP027728.1"/>
</dbReference>
<evidence type="ECO:0000256" key="2">
    <source>
        <dbReference type="ARBA" id="ARBA00009226"/>
    </source>
</evidence>
<dbReference type="Pfam" id="PF01052">
    <property type="entry name" value="FliMN_C"/>
    <property type="match status" value="1"/>
</dbReference>
<dbReference type="NCBIfam" id="TIGR02480">
    <property type="entry name" value="fliN"/>
    <property type="match status" value="1"/>
</dbReference>
<dbReference type="InterPro" id="IPR051469">
    <property type="entry name" value="FliN/MopA/SpaO"/>
</dbReference>
<dbReference type="EMBL" id="AP027728">
    <property type="protein sequence ID" value="BDZ39198.1"/>
    <property type="molecule type" value="Genomic_DNA"/>
</dbReference>
<dbReference type="PRINTS" id="PR00956">
    <property type="entry name" value="FLGMOTORFLIN"/>
</dbReference>
<name>A0ABM8FU57_9MICO</name>
<dbReference type="PANTHER" id="PTHR43484:SF1">
    <property type="entry name" value="FLAGELLAR MOTOR SWITCH PROTEIN FLIN"/>
    <property type="match status" value="1"/>
</dbReference>
<proteinExistence type="inferred from homology"/>
<evidence type="ECO:0000256" key="4">
    <source>
        <dbReference type="ARBA" id="ARBA00022500"/>
    </source>
</evidence>
<feature type="domain" description="Flagellar motor switch protein FliN-like C-terminal" evidence="7">
    <location>
        <begin position="144"/>
        <end position="214"/>
    </location>
</feature>
<evidence type="ECO:0000313" key="8">
    <source>
        <dbReference type="EMBL" id="BDZ39198.1"/>
    </source>
</evidence>